<dbReference type="RefSeq" id="WP_184813634.1">
    <property type="nucleotide sequence ID" value="NZ_JACHJQ010000006.1"/>
</dbReference>
<reference evidence="3 4" key="1">
    <citation type="submission" date="2020-08" db="EMBL/GenBank/DDBJ databases">
        <title>Genomic Encyclopedia of Type Strains, Phase III (KMG-III): the genomes of soil and plant-associated and newly described type strains.</title>
        <authorList>
            <person name="Whitman W."/>
        </authorList>
    </citation>
    <scope>NUCLEOTIDE SEQUENCE [LARGE SCALE GENOMIC DNA]</scope>
    <source>
        <strain evidence="3 4">CECT 8960</strain>
    </source>
</reference>
<proteinExistence type="inferred from homology"/>
<dbReference type="SUPFAM" id="SSF52540">
    <property type="entry name" value="P-loop containing nucleoside triphosphate hydrolases"/>
    <property type="match status" value="1"/>
</dbReference>
<dbReference type="Pfam" id="PF07728">
    <property type="entry name" value="AAA_5"/>
    <property type="match status" value="1"/>
</dbReference>
<dbReference type="Proteomes" id="UP000520767">
    <property type="component" value="Unassembled WGS sequence"/>
</dbReference>
<dbReference type="InterPro" id="IPR003593">
    <property type="entry name" value="AAA+_ATPase"/>
</dbReference>
<dbReference type="InterPro" id="IPR050764">
    <property type="entry name" value="CbbQ/NirQ/NorQ/GpvN"/>
</dbReference>
<dbReference type="InterPro" id="IPR027417">
    <property type="entry name" value="P-loop_NTPase"/>
</dbReference>
<comment type="caution">
    <text evidence="3">The sequence shown here is derived from an EMBL/GenBank/DDBJ whole genome shotgun (WGS) entry which is preliminary data.</text>
</comment>
<evidence type="ECO:0000256" key="1">
    <source>
        <dbReference type="ARBA" id="ARBA00009417"/>
    </source>
</evidence>
<gene>
    <name evidence="3" type="ORF">FHR82_005792</name>
</gene>
<sequence length="276" mass="30640">MDEATLAARLREERYFADDGLLTAVYLALTLGRPLLLEGEPGVGKTEIAAVLARVLDRELVRLQCYEGLDAGQALYEWNYPRQLLALRGGVVDDVYAEEFLLARPLLRSLRTASVLLVDEVDRADSEFEAFLLEFLADFRITIPELGAVEAVVPPVVVLTSNRTRELHDALKRRCLYHWIPFPEPEREQAIVCAHVPAIAEDAAASLVRAVSGVRRLDLLKRPGIAESVEWARGAVTLLSDGNPWPVALRRALGLLVKDEEDVAVVHEHLDELIAP</sequence>
<dbReference type="PRINTS" id="PR00300">
    <property type="entry name" value="CLPPROTEASEA"/>
</dbReference>
<name>A0A7W7Q9M5_9PSEU</name>
<dbReference type="InterPro" id="IPR001270">
    <property type="entry name" value="ClpA/B"/>
</dbReference>
<accession>A0A7W7Q9M5</accession>
<dbReference type="InterPro" id="IPR011704">
    <property type="entry name" value="ATPase_dyneun-rel_AAA"/>
</dbReference>
<evidence type="ECO:0000313" key="4">
    <source>
        <dbReference type="Proteomes" id="UP000520767"/>
    </source>
</evidence>
<comment type="similarity">
    <text evidence="1">Belongs to the CbbQ/NirQ/NorQ/GpvN family.</text>
</comment>
<keyword evidence="4" id="KW-1185">Reference proteome</keyword>
<feature type="domain" description="AAA+ ATPase" evidence="2">
    <location>
        <begin position="31"/>
        <end position="218"/>
    </location>
</feature>
<dbReference type="CDD" id="cd00009">
    <property type="entry name" value="AAA"/>
    <property type="match status" value="1"/>
</dbReference>
<dbReference type="Gene3D" id="3.40.50.300">
    <property type="entry name" value="P-loop containing nucleotide triphosphate hydrolases"/>
    <property type="match status" value="1"/>
</dbReference>
<dbReference type="GO" id="GO:0005524">
    <property type="term" value="F:ATP binding"/>
    <property type="evidence" value="ECO:0007669"/>
    <property type="project" value="InterPro"/>
</dbReference>
<dbReference type="AlphaFoldDB" id="A0A7W7Q9M5"/>
<evidence type="ECO:0000259" key="2">
    <source>
        <dbReference type="SMART" id="SM00382"/>
    </source>
</evidence>
<organism evidence="3 4">
    <name type="scientific">Actinophytocola algeriensis</name>
    <dbReference type="NCBI Taxonomy" id="1768010"/>
    <lineage>
        <taxon>Bacteria</taxon>
        <taxon>Bacillati</taxon>
        <taxon>Actinomycetota</taxon>
        <taxon>Actinomycetes</taxon>
        <taxon>Pseudonocardiales</taxon>
        <taxon>Pseudonocardiaceae</taxon>
    </lineage>
</organism>
<dbReference type="PANTHER" id="PTHR42759">
    <property type="entry name" value="MOXR FAMILY PROTEIN"/>
    <property type="match status" value="1"/>
</dbReference>
<dbReference type="SMART" id="SM00382">
    <property type="entry name" value="AAA"/>
    <property type="match status" value="1"/>
</dbReference>
<dbReference type="GO" id="GO:0016887">
    <property type="term" value="F:ATP hydrolysis activity"/>
    <property type="evidence" value="ECO:0007669"/>
    <property type="project" value="InterPro"/>
</dbReference>
<dbReference type="EMBL" id="JACHJQ010000006">
    <property type="protein sequence ID" value="MBB4909534.1"/>
    <property type="molecule type" value="Genomic_DNA"/>
</dbReference>
<protein>
    <submittedName>
        <fullName evidence="3">MoxR-like ATPase</fullName>
    </submittedName>
</protein>
<evidence type="ECO:0000313" key="3">
    <source>
        <dbReference type="EMBL" id="MBB4909534.1"/>
    </source>
</evidence>
<dbReference type="PANTHER" id="PTHR42759:SF1">
    <property type="entry name" value="MAGNESIUM-CHELATASE SUBUNIT CHLD"/>
    <property type="match status" value="1"/>
</dbReference>